<keyword evidence="6 11" id="KW-0472">Membrane</keyword>
<evidence type="ECO:0000256" key="2">
    <source>
        <dbReference type="ARBA" id="ARBA00022448"/>
    </source>
</evidence>
<dbReference type="AlphaFoldDB" id="A0A7I9VL61"/>
<feature type="transmembrane region" description="Helical" evidence="11">
    <location>
        <begin position="289"/>
        <end position="310"/>
    </location>
</feature>
<feature type="transmembrane region" description="Helical" evidence="11">
    <location>
        <begin position="417"/>
        <end position="435"/>
    </location>
</feature>
<dbReference type="GO" id="GO:0034707">
    <property type="term" value="C:chloride channel complex"/>
    <property type="evidence" value="ECO:0007669"/>
    <property type="project" value="UniProtKB-KW"/>
</dbReference>
<dbReference type="InterPro" id="IPR046342">
    <property type="entry name" value="CBS_dom_sf"/>
</dbReference>
<keyword evidence="3 11" id="KW-0812">Transmembrane</keyword>
<reference evidence="14" key="1">
    <citation type="journal article" date="2020" name="Appl. Environ. Microbiol.">
        <title>Diazotrophic Anaeromyxobacter Isolates from Soils.</title>
        <authorList>
            <person name="Masuda Y."/>
            <person name="Yamanaka H."/>
            <person name="Xu Z.X."/>
            <person name="Shiratori Y."/>
            <person name="Aono T."/>
            <person name="Amachi S."/>
            <person name="Senoo K."/>
            <person name="Itoh H."/>
        </authorList>
    </citation>
    <scope>NUCLEOTIDE SEQUENCE [LARGE SCALE GENOMIC DNA]</scope>
    <source>
        <strain evidence="14">R267</strain>
    </source>
</reference>
<dbReference type="Pfam" id="PF00654">
    <property type="entry name" value="Voltage_CLC"/>
    <property type="match status" value="1"/>
</dbReference>
<dbReference type="SUPFAM" id="SSF54631">
    <property type="entry name" value="CBS-domain pair"/>
    <property type="match status" value="1"/>
</dbReference>
<sequence length="596" mass="60624">MRWLAPLGTGGGYESSRRLGKWLLVGIAIGAVAGLGAVAFTWAIRGVTQLGLGTLVGWAPPGPVGEGGAAVSRMARPWLLPVLTTLGGLVSGVLVFGLAPEAEGHGTDAAIEAFHRRGGWIRPRIPLVKLVASAITIGTGGSAGREGPAAQISAGFGALLGHAVLKSPQDRRIAVAAGIGAGIGAIFRAPLGGALLAAEILYLHDMEVEAIIPSLIASIVGYTVYGAANGFAPIFGAHPALELGAPIQLLYYAALGVLSGAGGLLYARTFYRVGDAFHRLALPRWLKPALGGLAVGLLGLALPQVLHTGYGWVQLVMSREGLLAFSPLLILIIPIAKIVATSLSIGSGGSGGIFGPGMVVGGMLGAALWLAGHALGLPSLPPEPAPFVIIGMMALFGGIAHAPLAVMLMVAEMTGTLSLLAPAMIAVAISTAMVGDETIYRAQLRDRASSAFHRARFSVPLLASLAVRDAWERVPLSLSDATPIEDALARLAEAGADGAAITADDGRVVGSVSRDALRRVAPDERTAPVSTATVRVALAPGQTLEEGMQVLTDAGTDTAPVVEAGRAVGLLTSRGVLRAYRTAAGRLTATAALTHA</sequence>
<keyword evidence="9" id="KW-0407">Ion channel</keyword>
<dbReference type="GO" id="GO:0005254">
    <property type="term" value="F:chloride channel activity"/>
    <property type="evidence" value="ECO:0007669"/>
    <property type="project" value="UniProtKB-KW"/>
</dbReference>
<dbReference type="PROSITE" id="PS51371">
    <property type="entry name" value="CBS"/>
    <property type="match status" value="1"/>
</dbReference>
<name>A0A7I9VL61_9BACT</name>
<evidence type="ECO:0000313" key="13">
    <source>
        <dbReference type="EMBL" id="GEJ57135.1"/>
    </source>
</evidence>
<dbReference type="SUPFAM" id="SSF81340">
    <property type="entry name" value="Clc chloride channel"/>
    <property type="match status" value="1"/>
</dbReference>
<dbReference type="PANTHER" id="PTHR43427:SF6">
    <property type="entry name" value="CHLORIDE CHANNEL PROTEIN CLC-E"/>
    <property type="match status" value="1"/>
</dbReference>
<dbReference type="InterPro" id="IPR001807">
    <property type="entry name" value="ClC"/>
</dbReference>
<dbReference type="FunFam" id="1.10.3080.10:FF:000018">
    <property type="entry name" value="Chloride transporter, ClC family"/>
    <property type="match status" value="1"/>
</dbReference>
<keyword evidence="5" id="KW-0406">Ion transport</keyword>
<feature type="transmembrane region" description="Helical" evidence="11">
    <location>
        <begin position="249"/>
        <end position="269"/>
    </location>
</feature>
<dbReference type="PRINTS" id="PR00762">
    <property type="entry name" value="CLCHANNEL"/>
</dbReference>
<dbReference type="InterPro" id="IPR014743">
    <property type="entry name" value="Cl-channel_core"/>
</dbReference>
<comment type="subcellular location">
    <subcellularLocation>
        <location evidence="1">Membrane</location>
        <topology evidence="1">Multi-pass membrane protein</topology>
    </subcellularLocation>
</comment>
<dbReference type="Gene3D" id="3.10.580.10">
    <property type="entry name" value="CBS-domain"/>
    <property type="match status" value="1"/>
</dbReference>
<accession>A0A7I9VL61</accession>
<protein>
    <submittedName>
        <fullName evidence="13">Chloride channel protein</fullName>
    </submittedName>
</protein>
<evidence type="ECO:0000259" key="12">
    <source>
        <dbReference type="PROSITE" id="PS51371"/>
    </source>
</evidence>
<feature type="transmembrane region" description="Helical" evidence="11">
    <location>
        <begin position="387"/>
        <end position="411"/>
    </location>
</feature>
<feature type="transmembrane region" description="Helical" evidence="11">
    <location>
        <begin position="322"/>
        <end position="347"/>
    </location>
</feature>
<feature type="transmembrane region" description="Helical" evidence="11">
    <location>
        <begin position="22"/>
        <end position="44"/>
    </location>
</feature>
<keyword evidence="4 11" id="KW-1133">Transmembrane helix</keyword>
<feature type="transmembrane region" description="Helical" evidence="11">
    <location>
        <begin position="353"/>
        <end position="375"/>
    </location>
</feature>
<feature type="transmembrane region" description="Helical" evidence="11">
    <location>
        <begin position="210"/>
        <end position="228"/>
    </location>
</feature>
<evidence type="ECO:0000256" key="7">
    <source>
        <dbReference type="ARBA" id="ARBA00023173"/>
    </source>
</evidence>
<feature type="transmembrane region" description="Helical" evidence="11">
    <location>
        <begin position="78"/>
        <end position="99"/>
    </location>
</feature>
<proteinExistence type="predicted"/>
<dbReference type="EMBL" id="BJTG01000004">
    <property type="protein sequence ID" value="GEJ57135.1"/>
    <property type="molecule type" value="Genomic_DNA"/>
</dbReference>
<dbReference type="Proteomes" id="UP000503640">
    <property type="component" value="Unassembled WGS sequence"/>
</dbReference>
<keyword evidence="8" id="KW-0868">Chloride</keyword>
<feature type="transmembrane region" description="Helical" evidence="11">
    <location>
        <begin position="173"/>
        <end position="198"/>
    </location>
</feature>
<dbReference type="CDD" id="cd00400">
    <property type="entry name" value="Voltage_gated_ClC"/>
    <property type="match status" value="1"/>
</dbReference>
<dbReference type="InterPro" id="IPR050368">
    <property type="entry name" value="ClC-type_chloride_channel"/>
</dbReference>
<evidence type="ECO:0000313" key="14">
    <source>
        <dbReference type="Proteomes" id="UP000503640"/>
    </source>
</evidence>
<keyword evidence="10" id="KW-0129">CBS domain</keyword>
<dbReference type="Gene3D" id="1.10.3080.10">
    <property type="entry name" value="Clc chloride channel"/>
    <property type="match status" value="1"/>
</dbReference>
<keyword evidence="7" id="KW-0869">Chloride channel</keyword>
<evidence type="ECO:0000256" key="11">
    <source>
        <dbReference type="SAM" id="Phobius"/>
    </source>
</evidence>
<evidence type="ECO:0000256" key="8">
    <source>
        <dbReference type="ARBA" id="ARBA00023214"/>
    </source>
</evidence>
<dbReference type="Pfam" id="PF00571">
    <property type="entry name" value="CBS"/>
    <property type="match status" value="2"/>
</dbReference>
<dbReference type="InterPro" id="IPR000644">
    <property type="entry name" value="CBS_dom"/>
</dbReference>
<evidence type="ECO:0000256" key="6">
    <source>
        <dbReference type="ARBA" id="ARBA00023136"/>
    </source>
</evidence>
<keyword evidence="2" id="KW-0813">Transport</keyword>
<evidence type="ECO:0000256" key="9">
    <source>
        <dbReference type="ARBA" id="ARBA00023303"/>
    </source>
</evidence>
<evidence type="ECO:0000256" key="5">
    <source>
        <dbReference type="ARBA" id="ARBA00023065"/>
    </source>
</evidence>
<dbReference type="PANTHER" id="PTHR43427">
    <property type="entry name" value="CHLORIDE CHANNEL PROTEIN CLC-E"/>
    <property type="match status" value="1"/>
</dbReference>
<feature type="domain" description="CBS" evidence="12">
    <location>
        <begin position="471"/>
        <end position="529"/>
    </location>
</feature>
<gene>
    <name evidence="13" type="ORF">AMYX_18760</name>
</gene>
<organism evidence="13 14">
    <name type="scientific">Anaeromyxobacter diazotrophicus</name>
    <dbReference type="NCBI Taxonomy" id="2590199"/>
    <lineage>
        <taxon>Bacteria</taxon>
        <taxon>Pseudomonadati</taxon>
        <taxon>Myxococcota</taxon>
        <taxon>Myxococcia</taxon>
        <taxon>Myxococcales</taxon>
        <taxon>Cystobacterineae</taxon>
        <taxon>Anaeromyxobacteraceae</taxon>
        <taxon>Anaeromyxobacter</taxon>
    </lineage>
</organism>
<evidence type="ECO:0000256" key="1">
    <source>
        <dbReference type="ARBA" id="ARBA00004141"/>
    </source>
</evidence>
<evidence type="ECO:0000256" key="10">
    <source>
        <dbReference type="PROSITE-ProRule" id="PRU00703"/>
    </source>
</evidence>
<comment type="caution">
    <text evidence="13">The sequence shown here is derived from an EMBL/GenBank/DDBJ whole genome shotgun (WGS) entry which is preliminary data.</text>
</comment>
<evidence type="ECO:0000256" key="4">
    <source>
        <dbReference type="ARBA" id="ARBA00022989"/>
    </source>
</evidence>
<keyword evidence="14" id="KW-1185">Reference proteome</keyword>
<evidence type="ECO:0000256" key="3">
    <source>
        <dbReference type="ARBA" id="ARBA00022692"/>
    </source>
</evidence>
<dbReference type="CDD" id="cd02205">
    <property type="entry name" value="CBS_pair_SF"/>
    <property type="match status" value="1"/>
</dbReference>